<dbReference type="SUPFAM" id="SSF53474">
    <property type="entry name" value="alpha/beta-Hydrolases"/>
    <property type="match status" value="1"/>
</dbReference>
<accession>X1MVP5</accession>
<feature type="transmembrane region" description="Helical" evidence="1">
    <location>
        <begin position="6"/>
        <end position="27"/>
    </location>
</feature>
<keyword evidence="1" id="KW-1133">Transmembrane helix</keyword>
<dbReference type="PANTHER" id="PTHR43433">
    <property type="entry name" value="HYDROLASE, ALPHA/BETA FOLD FAMILY PROTEIN"/>
    <property type="match status" value="1"/>
</dbReference>
<dbReference type="PRINTS" id="PR00111">
    <property type="entry name" value="ABHYDROLASE"/>
</dbReference>
<reference evidence="3" key="1">
    <citation type="journal article" date="2014" name="Front. Microbiol.">
        <title>High frequency of phylogenetically diverse reductive dehalogenase-homologous genes in deep subseafloor sedimentary metagenomes.</title>
        <authorList>
            <person name="Kawai M."/>
            <person name="Futagami T."/>
            <person name="Toyoda A."/>
            <person name="Takaki Y."/>
            <person name="Nishi S."/>
            <person name="Hori S."/>
            <person name="Arai W."/>
            <person name="Tsubouchi T."/>
            <person name="Morono Y."/>
            <person name="Uchiyama I."/>
            <person name="Ito T."/>
            <person name="Fujiyama A."/>
            <person name="Inagaki F."/>
            <person name="Takami H."/>
        </authorList>
    </citation>
    <scope>NUCLEOTIDE SEQUENCE</scope>
    <source>
        <strain evidence="3">Expedition CK06-06</strain>
    </source>
</reference>
<dbReference type="InterPro" id="IPR029058">
    <property type="entry name" value="AB_hydrolase_fold"/>
</dbReference>
<dbReference type="InterPro" id="IPR050471">
    <property type="entry name" value="AB_hydrolase"/>
</dbReference>
<sequence length="226" mass="24869">MKRINYIVTVIVGILIILPLSLAPGYVRKKRIAQQRLENISSKVVNTSHGKIEYVISGEGYPIIVSHGITGGVDQGLGMADTYIGEGFQIIAVSRYGYLNTSLPDDPSPIAQADAYAELLDKLNIKKAVIFGNSAGGTSAIQFAIRYPKRCYALILMSSNVPGDWPLPPKPIMRVVFGSDFVYYSICTLFKNRMLSQVGAPRKMLEQLSKERKEDIYNNILLGGLP</sequence>
<evidence type="ECO:0000256" key="1">
    <source>
        <dbReference type="SAM" id="Phobius"/>
    </source>
</evidence>
<dbReference type="Gene3D" id="3.40.50.1820">
    <property type="entry name" value="alpha/beta hydrolase"/>
    <property type="match status" value="1"/>
</dbReference>
<keyword evidence="1" id="KW-0812">Transmembrane</keyword>
<protein>
    <recommendedName>
        <fullName evidence="2">AB hydrolase-1 domain-containing protein</fullName>
    </recommendedName>
</protein>
<gene>
    <name evidence="3" type="ORF">S06H3_35323</name>
</gene>
<dbReference type="Pfam" id="PF00561">
    <property type="entry name" value="Abhydrolase_1"/>
    <property type="match status" value="1"/>
</dbReference>
<dbReference type="InterPro" id="IPR000073">
    <property type="entry name" value="AB_hydrolase_1"/>
</dbReference>
<evidence type="ECO:0000259" key="2">
    <source>
        <dbReference type="Pfam" id="PF00561"/>
    </source>
</evidence>
<evidence type="ECO:0000313" key="3">
    <source>
        <dbReference type="EMBL" id="GAI22086.1"/>
    </source>
</evidence>
<organism evidence="3">
    <name type="scientific">marine sediment metagenome</name>
    <dbReference type="NCBI Taxonomy" id="412755"/>
    <lineage>
        <taxon>unclassified sequences</taxon>
        <taxon>metagenomes</taxon>
        <taxon>ecological metagenomes</taxon>
    </lineage>
</organism>
<feature type="non-terminal residue" evidence="3">
    <location>
        <position position="226"/>
    </location>
</feature>
<dbReference type="PANTHER" id="PTHR43433:SF5">
    <property type="entry name" value="AB HYDROLASE-1 DOMAIN-CONTAINING PROTEIN"/>
    <property type="match status" value="1"/>
</dbReference>
<comment type="caution">
    <text evidence="3">The sequence shown here is derived from an EMBL/GenBank/DDBJ whole genome shotgun (WGS) entry which is preliminary data.</text>
</comment>
<dbReference type="EMBL" id="BARV01021304">
    <property type="protein sequence ID" value="GAI22086.1"/>
    <property type="molecule type" value="Genomic_DNA"/>
</dbReference>
<name>X1MVP5_9ZZZZ</name>
<feature type="domain" description="AB hydrolase-1" evidence="2">
    <location>
        <begin position="61"/>
        <end position="167"/>
    </location>
</feature>
<dbReference type="AlphaFoldDB" id="X1MVP5"/>
<keyword evidence="1" id="KW-0472">Membrane</keyword>
<proteinExistence type="predicted"/>